<gene>
    <name evidence="5" type="ORF">SAMN05660236_4696</name>
</gene>
<dbReference type="Gene3D" id="2.30.42.10">
    <property type="match status" value="1"/>
</dbReference>
<proteinExistence type="predicted"/>
<dbReference type="Gene3D" id="3.90.226.10">
    <property type="entry name" value="2-enoyl-CoA Hydratase, Chain A, domain 1"/>
    <property type="match status" value="1"/>
</dbReference>
<dbReference type="InterPro" id="IPR005151">
    <property type="entry name" value="Tail-specific_protease"/>
</dbReference>
<dbReference type="GO" id="GO:0008236">
    <property type="term" value="F:serine-type peptidase activity"/>
    <property type="evidence" value="ECO:0007669"/>
    <property type="project" value="InterPro"/>
</dbReference>
<evidence type="ECO:0000259" key="4">
    <source>
        <dbReference type="Pfam" id="PF18294"/>
    </source>
</evidence>
<evidence type="ECO:0000259" key="3">
    <source>
        <dbReference type="Pfam" id="PF17820"/>
    </source>
</evidence>
<dbReference type="GO" id="GO:0006508">
    <property type="term" value="P:proteolysis"/>
    <property type="evidence" value="ECO:0007669"/>
    <property type="project" value="InterPro"/>
</dbReference>
<accession>A0A1T5M8J6</accession>
<evidence type="ECO:0000313" key="6">
    <source>
        <dbReference type="Proteomes" id="UP000190961"/>
    </source>
</evidence>
<dbReference type="Gene3D" id="3.30.750.170">
    <property type="match status" value="1"/>
</dbReference>
<feature type="domain" description="Peptidase S41 N-terminal" evidence="4">
    <location>
        <begin position="58"/>
        <end position="102"/>
    </location>
</feature>
<keyword evidence="1" id="KW-0472">Membrane</keyword>
<feature type="transmembrane region" description="Helical" evidence="1">
    <location>
        <begin position="21"/>
        <end position="37"/>
    </location>
</feature>
<dbReference type="PANTHER" id="PTHR32060">
    <property type="entry name" value="TAIL-SPECIFIC PROTEASE"/>
    <property type="match status" value="1"/>
</dbReference>
<organism evidence="5 6">
    <name type="scientific">Ohtaekwangia koreensis</name>
    <dbReference type="NCBI Taxonomy" id="688867"/>
    <lineage>
        <taxon>Bacteria</taxon>
        <taxon>Pseudomonadati</taxon>
        <taxon>Bacteroidota</taxon>
        <taxon>Cytophagia</taxon>
        <taxon>Cytophagales</taxon>
        <taxon>Fulvivirgaceae</taxon>
        <taxon>Ohtaekwangia</taxon>
    </lineage>
</organism>
<feature type="domain" description="PDZ" evidence="3">
    <location>
        <begin position="141"/>
        <end position="180"/>
    </location>
</feature>
<name>A0A1T5M8J6_9BACT</name>
<dbReference type="STRING" id="688867.SAMN05660236_4696"/>
<evidence type="ECO:0000313" key="5">
    <source>
        <dbReference type="EMBL" id="SKC84179.1"/>
    </source>
</evidence>
<dbReference type="InterPro" id="IPR041489">
    <property type="entry name" value="PDZ_6"/>
</dbReference>
<protein>
    <submittedName>
        <fullName evidence="5">Peptidase family S41</fullName>
    </submittedName>
</protein>
<keyword evidence="6" id="KW-1185">Reference proteome</keyword>
<dbReference type="SUPFAM" id="SSF52096">
    <property type="entry name" value="ClpP/crotonase"/>
    <property type="match status" value="1"/>
</dbReference>
<evidence type="ECO:0000259" key="2">
    <source>
        <dbReference type="Pfam" id="PF03572"/>
    </source>
</evidence>
<dbReference type="EMBL" id="FUZU01000003">
    <property type="protein sequence ID" value="SKC84179.1"/>
    <property type="molecule type" value="Genomic_DNA"/>
</dbReference>
<dbReference type="SUPFAM" id="SSF50156">
    <property type="entry name" value="PDZ domain-like"/>
    <property type="match status" value="1"/>
</dbReference>
<dbReference type="PANTHER" id="PTHR32060:SF30">
    <property type="entry name" value="CARBOXY-TERMINAL PROCESSING PROTEASE CTPA"/>
    <property type="match status" value="1"/>
</dbReference>
<dbReference type="InterPro" id="IPR036034">
    <property type="entry name" value="PDZ_sf"/>
</dbReference>
<sequence>MVLTLNTEYNMIMKIKIDRVLFTRWVLGAAMIFLLATCKDDEVTPTTNTTTSDENSYVNNWILENMNFWYLWHDKIPASPDLTLAPEEFFNSLLSSEDRFSWIQADYQELLNSLQGVSKEAGYEYKLYRESSSNSNVIAQIVYIKPASAAAQAGLKRGDVITAINEQQITISNYQTLLGAISENHTVRYRPLLIDQEQFGTETTLSLTTTEYQEDPNYMHTVIESDNHKVGYYVYNFFATGADSESTTYDDEMESVFADFKAQGITDLVLDLRYNSGGSETSANNLASLIGTGVNTSSIFLKREYNDDVEEEIINTPSMGEAYLTSYYQAKTSNVGNQLQNSRLYVLTSSRTASASELVINALKPYMEVFVIGDTTYGKNVGSISLYEENDSKNTWGMQPIVLKVYNSLNQSDYASGFVPDIYNADNSTLLYPLGDTRETLLSLAMEQITGLASSGRKGEKETKEFIGSSLDRKARGFTLTVDGIDVKKILLH</sequence>
<evidence type="ECO:0000256" key="1">
    <source>
        <dbReference type="SAM" id="Phobius"/>
    </source>
</evidence>
<dbReference type="InterPro" id="IPR041613">
    <property type="entry name" value="Pept_S41_N"/>
</dbReference>
<dbReference type="Proteomes" id="UP000190961">
    <property type="component" value="Unassembled WGS sequence"/>
</dbReference>
<dbReference type="CDD" id="cd07561">
    <property type="entry name" value="Peptidase_S41_CPP_like"/>
    <property type="match status" value="1"/>
</dbReference>
<keyword evidence="1" id="KW-0812">Transmembrane</keyword>
<dbReference type="GO" id="GO:0007165">
    <property type="term" value="P:signal transduction"/>
    <property type="evidence" value="ECO:0007669"/>
    <property type="project" value="TreeGrafter"/>
</dbReference>
<keyword evidence="1" id="KW-1133">Transmembrane helix</keyword>
<reference evidence="5 6" key="1">
    <citation type="submission" date="2017-02" db="EMBL/GenBank/DDBJ databases">
        <authorList>
            <person name="Peterson S.W."/>
        </authorList>
    </citation>
    <scope>NUCLEOTIDE SEQUENCE [LARGE SCALE GENOMIC DNA]</scope>
    <source>
        <strain evidence="5 6">DSM 25262</strain>
    </source>
</reference>
<dbReference type="GO" id="GO:0030288">
    <property type="term" value="C:outer membrane-bounded periplasmic space"/>
    <property type="evidence" value="ECO:0007669"/>
    <property type="project" value="TreeGrafter"/>
</dbReference>
<feature type="domain" description="Tail specific protease" evidence="2">
    <location>
        <begin position="230"/>
        <end position="422"/>
    </location>
</feature>
<dbReference type="Pfam" id="PF17820">
    <property type="entry name" value="PDZ_6"/>
    <property type="match status" value="1"/>
</dbReference>
<dbReference type="AlphaFoldDB" id="A0A1T5M8J6"/>
<dbReference type="InterPro" id="IPR029045">
    <property type="entry name" value="ClpP/crotonase-like_dom_sf"/>
</dbReference>
<dbReference type="GO" id="GO:0004175">
    <property type="term" value="F:endopeptidase activity"/>
    <property type="evidence" value="ECO:0007669"/>
    <property type="project" value="TreeGrafter"/>
</dbReference>
<dbReference type="Pfam" id="PF18294">
    <property type="entry name" value="Pept_S41_N"/>
    <property type="match status" value="1"/>
</dbReference>
<dbReference type="Pfam" id="PF03572">
    <property type="entry name" value="Peptidase_S41"/>
    <property type="match status" value="1"/>
</dbReference>